<name>A0A0C2IAZ2_9PSED</name>
<gene>
    <name evidence="3" type="ORF">UCMB321_2095</name>
</gene>
<dbReference type="EMBL" id="JXDG01000022">
    <property type="protein sequence ID" value="KIH84095.1"/>
    <property type="molecule type" value="Genomic_DNA"/>
</dbReference>
<evidence type="ECO:0000313" key="3">
    <source>
        <dbReference type="EMBL" id="KIH84095.1"/>
    </source>
</evidence>
<evidence type="ECO:0000259" key="2">
    <source>
        <dbReference type="Pfam" id="PF07510"/>
    </source>
</evidence>
<organism evidence="3 4">
    <name type="scientific">Pseudomonas batumici</name>
    <dbReference type="NCBI Taxonomy" id="226910"/>
    <lineage>
        <taxon>Bacteria</taxon>
        <taxon>Pseudomonadati</taxon>
        <taxon>Pseudomonadota</taxon>
        <taxon>Gammaproteobacteria</taxon>
        <taxon>Pseudomonadales</taxon>
        <taxon>Pseudomonadaceae</taxon>
        <taxon>Pseudomonas</taxon>
    </lineage>
</organism>
<dbReference type="Pfam" id="PF03235">
    <property type="entry name" value="GmrSD_N"/>
    <property type="match status" value="1"/>
</dbReference>
<accession>A0A0C2IAZ2</accession>
<evidence type="ECO:0008006" key="5">
    <source>
        <dbReference type="Google" id="ProtNLM"/>
    </source>
</evidence>
<keyword evidence="4" id="KW-1185">Reference proteome</keyword>
<proteinExistence type="predicted"/>
<dbReference type="AlphaFoldDB" id="A0A0C2IAZ2"/>
<dbReference type="InterPro" id="IPR011089">
    <property type="entry name" value="GmrSD_C"/>
</dbReference>
<feature type="domain" description="GmrSD restriction endonucleases N-terminal" evidence="1">
    <location>
        <begin position="12"/>
        <end position="208"/>
    </location>
</feature>
<dbReference type="PANTHER" id="PTHR35149:SF1">
    <property type="entry name" value="DUF5655 DOMAIN-CONTAINING PROTEIN"/>
    <property type="match status" value="1"/>
</dbReference>
<dbReference type="RefSeq" id="WP_040066179.1">
    <property type="nucleotide sequence ID" value="NZ_JXDG01000022.1"/>
</dbReference>
<dbReference type="InterPro" id="IPR004919">
    <property type="entry name" value="GmrSD_N"/>
</dbReference>
<dbReference type="Pfam" id="PF07510">
    <property type="entry name" value="GmrSD_C"/>
    <property type="match status" value="1"/>
</dbReference>
<evidence type="ECO:0000313" key="4">
    <source>
        <dbReference type="Proteomes" id="UP000031535"/>
    </source>
</evidence>
<dbReference type="OrthoDB" id="9798761at2"/>
<evidence type="ECO:0000259" key="1">
    <source>
        <dbReference type="Pfam" id="PF03235"/>
    </source>
</evidence>
<reference evidence="3 4" key="1">
    <citation type="submission" date="2015-01" db="EMBL/GenBank/DDBJ databases">
        <title>Complete genome of Pseudomonas batumici UCM B-321 producer of the batumin antibiotic with strong antistaphilococcal and potential anticancer activity.</title>
        <authorList>
            <person name="Klochko V.V."/>
            <person name="Zelena L.B."/>
            <person name="Elena K.A."/>
            <person name="Reva O.N."/>
        </authorList>
    </citation>
    <scope>NUCLEOTIDE SEQUENCE [LARGE SCALE GENOMIC DNA]</scope>
    <source>
        <strain evidence="3 4">UCM B-321</strain>
    </source>
</reference>
<dbReference type="Proteomes" id="UP000031535">
    <property type="component" value="Unassembled WGS sequence"/>
</dbReference>
<dbReference type="PANTHER" id="PTHR35149">
    <property type="entry name" value="SLL5132 PROTEIN"/>
    <property type="match status" value="1"/>
</dbReference>
<dbReference type="PATRIC" id="fig|226910.6.peg.2083"/>
<feature type="domain" description="GmrSD restriction endonucleases C-terminal" evidence="2">
    <location>
        <begin position="498"/>
        <end position="538"/>
    </location>
</feature>
<comment type="caution">
    <text evidence="3">The sequence shown here is derived from an EMBL/GenBank/DDBJ whole genome shotgun (WGS) entry which is preliminary data.</text>
</comment>
<protein>
    <recommendedName>
        <fullName evidence="5">DUF262 domain-containing protein</fullName>
    </recommendedName>
</protein>
<sequence>MNHSDLCLKSIHELLTDEHGNPTQFWIPAYQRGYRWKPLQVTQLLEDIREFSQRRNPQPEEFYCLQPLVIKATEQGPFEVVDGQQRLTTLLLILRHFNERLAEKYRQKLFTLDYETRPQLLAFLDEPSEVGADSNVDYFYLFNAINTIESWFSNRAHEVDEIKSALLNKTRVIWFELAAQDNAVDAFTRLNVGKIALTDDELIRALFLKRGDASESETAARQLKIAHEWDQLEKALQADEFWYFLSNQQSRPQNRIGLLFELVAKADGLGNGADQDEHGIFHAYSRKLKVSGATSKEWLRIKQTFMMLEEWFEDRTLFHIVGFLIHQGMDVAHICELSLQTTKSAFERKLRKAVFARTIGNEELDSLKPEALHLCISERLEELEYGRHSPSIRSLLLLFNLATLLDSPRSNLRFQFDSFKNGEWDIEHVRSIASSRPMRLHDQVSWLNLCAGYLEAQKLNDQVVQIGQLLNSIHAFIEQSKKAHSDEAFEALYKKLLAFFQENDEAPTDHGICNLTLLDKGTNRSYKNAVFAVKRKALLALDQSGIFVPLCTRNVFLKCYSPQADNVMFWSKDDRDAYQVEITRALVGFFSATKEITP</sequence>
<dbReference type="STRING" id="226910.UCMB321_2095"/>